<keyword evidence="2 4" id="KW-0067">ATP-binding</keyword>
<dbReference type="InterPro" id="IPR027417">
    <property type="entry name" value="P-loop_NTPase"/>
</dbReference>
<evidence type="ECO:0000313" key="4">
    <source>
        <dbReference type="EMBL" id="GHO95606.1"/>
    </source>
</evidence>
<dbReference type="RefSeq" id="WP_220206276.1">
    <property type="nucleotide sequence ID" value="NZ_BNJK01000001.1"/>
</dbReference>
<dbReference type="InterPro" id="IPR050107">
    <property type="entry name" value="ABC_carbohydrate_import_ATPase"/>
</dbReference>
<evidence type="ECO:0000259" key="3">
    <source>
        <dbReference type="PROSITE" id="PS50893"/>
    </source>
</evidence>
<dbReference type="CDD" id="cd03216">
    <property type="entry name" value="ABC_Carb_Monos_I"/>
    <property type="match status" value="1"/>
</dbReference>
<evidence type="ECO:0000256" key="1">
    <source>
        <dbReference type="ARBA" id="ARBA00022741"/>
    </source>
</evidence>
<dbReference type="SUPFAM" id="SSF52540">
    <property type="entry name" value="P-loop containing nucleoside triphosphate hydrolases"/>
    <property type="match status" value="1"/>
</dbReference>
<accession>A0A8J3IJD8</accession>
<dbReference type="AlphaFoldDB" id="A0A8J3IJD8"/>
<evidence type="ECO:0000313" key="5">
    <source>
        <dbReference type="Proteomes" id="UP000597444"/>
    </source>
</evidence>
<dbReference type="InterPro" id="IPR017871">
    <property type="entry name" value="ABC_transporter-like_CS"/>
</dbReference>
<name>A0A8J3IJD8_9CHLR</name>
<proteinExistence type="predicted"/>
<reference evidence="4" key="1">
    <citation type="submission" date="2020-10" db="EMBL/GenBank/DDBJ databases">
        <title>Taxonomic study of unclassified bacteria belonging to the class Ktedonobacteria.</title>
        <authorList>
            <person name="Yabe S."/>
            <person name="Wang C.M."/>
            <person name="Zheng Y."/>
            <person name="Sakai Y."/>
            <person name="Cavaletti L."/>
            <person name="Monciardini P."/>
            <person name="Donadio S."/>
        </authorList>
    </citation>
    <scope>NUCLEOTIDE SEQUENCE</scope>
    <source>
        <strain evidence="4">ID150040</strain>
    </source>
</reference>
<organism evidence="4 5">
    <name type="scientific">Reticulibacter mediterranei</name>
    <dbReference type="NCBI Taxonomy" id="2778369"/>
    <lineage>
        <taxon>Bacteria</taxon>
        <taxon>Bacillati</taxon>
        <taxon>Chloroflexota</taxon>
        <taxon>Ktedonobacteria</taxon>
        <taxon>Ktedonobacterales</taxon>
        <taxon>Reticulibacteraceae</taxon>
        <taxon>Reticulibacter</taxon>
    </lineage>
</organism>
<dbReference type="Gene3D" id="3.40.50.300">
    <property type="entry name" value="P-loop containing nucleotide triphosphate hydrolases"/>
    <property type="match status" value="1"/>
</dbReference>
<dbReference type="InterPro" id="IPR003439">
    <property type="entry name" value="ABC_transporter-like_ATP-bd"/>
</dbReference>
<dbReference type="PROSITE" id="PS00211">
    <property type="entry name" value="ABC_TRANSPORTER_1"/>
    <property type="match status" value="1"/>
</dbReference>
<dbReference type="InterPro" id="IPR003593">
    <property type="entry name" value="AAA+_ATPase"/>
</dbReference>
<dbReference type="EMBL" id="BNJK01000001">
    <property type="protein sequence ID" value="GHO95606.1"/>
    <property type="molecule type" value="Genomic_DNA"/>
</dbReference>
<gene>
    <name evidence="4" type="ORF">KSF_056540</name>
</gene>
<dbReference type="SMART" id="SM00382">
    <property type="entry name" value="AAA"/>
    <property type="match status" value="1"/>
</dbReference>
<dbReference type="Proteomes" id="UP000597444">
    <property type="component" value="Unassembled WGS sequence"/>
</dbReference>
<dbReference type="GO" id="GO:0005524">
    <property type="term" value="F:ATP binding"/>
    <property type="evidence" value="ECO:0007669"/>
    <property type="project" value="UniProtKB-KW"/>
</dbReference>
<dbReference type="Pfam" id="PF00005">
    <property type="entry name" value="ABC_tran"/>
    <property type="match status" value="1"/>
</dbReference>
<feature type="domain" description="ABC transporter" evidence="3">
    <location>
        <begin position="6"/>
        <end position="247"/>
    </location>
</feature>
<comment type="caution">
    <text evidence="4">The sequence shown here is derived from an EMBL/GenBank/DDBJ whole genome shotgun (WGS) entry which is preliminary data.</text>
</comment>
<dbReference type="PANTHER" id="PTHR43790">
    <property type="entry name" value="CARBOHYDRATE TRANSPORT ATP-BINDING PROTEIN MG119-RELATED"/>
    <property type="match status" value="1"/>
</dbReference>
<evidence type="ECO:0000256" key="2">
    <source>
        <dbReference type="ARBA" id="ARBA00022840"/>
    </source>
</evidence>
<protein>
    <submittedName>
        <fullName evidence="4">ABC transporter ATP-binding protein</fullName>
    </submittedName>
</protein>
<dbReference type="GO" id="GO:0016887">
    <property type="term" value="F:ATP hydrolysis activity"/>
    <property type="evidence" value="ECO:0007669"/>
    <property type="project" value="InterPro"/>
</dbReference>
<dbReference type="PROSITE" id="PS50893">
    <property type="entry name" value="ABC_TRANSPORTER_2"/>
    <property type="match status" value="1"/>
</dbReference>
<keyword evidence="1" id="KW-0547">Nucleotide-binding</keyword>
<dbReference type="PANTHER" id="PTHR43790:SF8">
    <property type="entry name" value="SUGAR ABC TRANSPORTER ATP-BINDING PROTEIN"/>
    <property type="match status" value="1"/>
</dbReference>
<sequence>MAKPVLQVRNLYKHFGGLVAVDQVSMEVYPGEVVGLLGDNGAGKSTLIKLISGVHRPDGGQVIFDQREVTLASPLEARKLGIETIYQDLALCENLDASANIFLGREPLRRHLGLFKELDSAYMLRESHKILEQLDIQIPDLRRPIRQLSGGQRQAVSIARAVYWNARLMIMDEPTAALGVPEQLKVLQLIRTLREQGVPVIVISHNLQDVFATADRIVVMRRGKKVGERAIAETNNNEIVGLMVGSDVQL</sequence>
<keyword evidence="5" id="KW-1185">Reference proteome</keyword>